<dbReference type="PANTHER" id="PTHR43040:SF1">
    <property type="entry name" value="RIBONUCLEASE D"/>
    <property type="match status" value="1"/>
</dbReference>
<dbReference type="Gene3D" id="3.30.420.10">
    <property type="entry name" value="Ribonuclease H-like superfamily/Ribonuclease H"/>
    <property type="match status" value="1"/>
</dbReference>
<dbReference type="EMBL" id="CAUJNA010003205">
    <property type="protein sequence ID" value="CAJ1395676.1"/>
    <property type="molecule type" value="Genomic_DNA"/>
</dbReference>
<evidence type="ECO:0000313" key="3">
    <source>
        <dbReference type="Proteomes" id="UP001178507"/>
    </source>
</evidence>
<protein>
    <recommendedName>
        <fullName evidence="1">3'-5' exonuclease domain-containing protein</fullName>
    </recommendedName>
</protein>
<evidence type="ECO:0000313" key="2">
    <source>
        <dbReference type="EMBL" id="CAJ1395676.1"/>
    </source>
</evidence>
<dbReference type="InterPro" id="IPR036397">
    <property type="entry name" value="RNaseH_sf"/>
</dbReference>
<evidence type="ECO:0000259" key="1">
    <source>
        <dbReference type="Pfam" id="PF01612"/>
    </source>
</evidence>
<reference evidence="2" key="1">
    <citation type="submission" date="2023-08" db="EMBL/GenBank/DDBJ databases">
        <authorList>
            <person name="Chen Y."/>
            <person name="Shah S."/>
            <person name="Dougan E. K."/>
            <person name="Thang M."/>
            <person name="Chan C."/>
        </authorList>
    </citation>
    <scope>NUCLEOTIDE SEQUENCE</scope>
</reference>
<dbReference type="GO" id="GO:0006139">
    <property type="term" value="P:nucleobase-containing compound metabolic process"/>
    <property type="evidence" value="ECO:0007669"/>
    <property type="project" value="InterPro"/>
</dbReference>
<name>A0AA36N9W4_9DINO</name>
<dbReference type="AlphaFoldDB" id="A0AA36N9W4"/>
<dbReference type="GO" id="GO:0003676">
    <property type="term" value="F:nucleic acid binding"/>
    <property type="evidence" value="ECO:0007669"/>
    <property type="project" value="InterPro"/>
</dbReference>
<dbReference type="GO" id="GO:0008408">
    <property type="term" value="F:3'-5' exonuclease activity"/>
    <property type="evidence" value="ECO:0007669"/>
    <property type="project" value="InterPro"/>
</dbReference>
<feature type="domain" description="3'-5' exonuclease" evidence="1">
    <location>
        <begin position="2"/>
        <end position="175"/>
    </location>
</feature>
<keyword evidence="3" id="KW-1185">Reference proteome</keyword>
<accession>A0AA36N9W4</accession>
<dbReference type="InterPro" id="IPR012337">
    <property type="entry name" value="RNaseH-like_sf"/>
</dbReference>
<dbReference type="Proteomes" id="UP001178507">
    <property type="component" value="Unassembled WGS sequence"/>
</dbReference>
<comment type="caution">
    <text evidence="2">The sequence shown here is derived from an EMBL/GenBank/DDBJ whole genome shotgun (WGS) entry which is preliminary data.</text>
</comment>
<dbReference type="InterPro" id="IPR002562">
    <property type="entry name" value="3'-5'_exonuclease_dom"/>
</dbReference>
<dbReference type="Pfam" id="PF01612">
    <property type="entry name" value="DNA_pol_A_exo1"/>
    <property type="match status" value="1"/>
</dbReference>
<gene>
    <name evidence="2" type="ORF">EVOR1521_LOCUS20057</name>
</gene>
<sequence length="214" mass="24724">MAVDFEGVELHREGKLCLVQMTLSDRPNLVYVLDVFVLHNALLMQTPRGTSMKDMLENDQVLKVWFDPRNDVDALFHQFGIQPSNIFDLQLAEVAGRRSKGLTVKYVQSLQKCLSACDRLEQHQKSFAERINLSGKELFEPSMGGAYSIFTIRPLRDQILIYAAHDSRYMQVLYESYIQNLDSEWFQRVMLGSSERANWWYGAYVRPSSDAPDF</sequence>
<proteinExistence type="predicted"/>
<organism evidence="2 3">
    <name type="scientific">Effrenium voratum</name>
    <dbReference type="NCBI Taxonomy" id="2562239"/>
    <lineage>
        <taxon>Eukaryota</taxon>
        <taxon>Sar</taxon>
        <taxon>Alveolata</taxon>
        <taxon>Dinophyceae</taxon>
        <taxon>Suessiales</taxon>
        <taxon>Symbiodiniaceae</taxon>
        <taxon>Effrenium</taxon>
    </lineage>
</organism>
<dbReference type="PANTHER" id="PTHR43040">
    <property type="entry name" value="RIBONUCLEASE D"/>
    <property type="match status" value="1"/>
</dbReference>
<dbReference type="SUPFAM" id="SSF53098">
    <property type="entry name" value="Ribonuclease H-like"/>
    <property type="match status" value="1"/>
</dbReference>